<evidence type="ECO:0000313" key="11">
    <source>
        <dbReference type="Proteomes" id="UP000069773"/>
    </source>
</evidence>
<dbReference type="SUPFAM" id="SSF89392">
    <property type="entry name" value="Prokaryotic lipoproteins and lipoprotein localization factors"/>
    <property type="match status" value="1"/>
</dbReference>
<dbReference type="Proteomes" id="UP001207528">
    <property type="component" value="Unassembled WGS sequence"/>
</dbReference>
<comment type="caution">
    <text evidence="10">The sequence shown here is derived from an EMBL/GenBank/DDBJ whole genome shotgun (WGS) entry which is preliminary data.</text>
</comment>
<proteinExistence type="inferred from homology"/>
<organism evidence="10 12">
    <name type="scientific">Mycolicibacterium novocastrense</name>
    <name type="common">Mycobacterium novocastrense</name>
    <dbReference type="NCBI Taxonomy" id="59813"/>
    <lineage>
        <taxon>Bacteria</taxon>
        <taxon>Bacillati</taxon>
        <taxon>Actinomycetota</taxon>
        <taxon>Actinomycetes</taxon>
        <taxon>Mycobacteriales</taxon>
        <taxon>Mycobacteriaceae</taxon>
        <taxon>Mycolicibacterium</taxon>
    </lineage>
</organism>
<evidence type="ECO:0000256" key="8">
    <source>
        <dbReference type="SAM" id="SignalP"/>
    </source>
</evidence>
<keyword evidence="6" id="KW-0564">Palmitate</keyword>
<dbReference type="EMBL" id="JACKTI010000035">
    <property type="protein sequence ID" value="MCV7023983.1"/>
    <property type="molecule type" value="Genomic_DNA"/>
</dbReference>
<comment type="subcellular location">
    <subcellularLocation>
        <location evidence="1">Cell envelope</location>
    </subcellularLocation>
</comment>
<dbReference type="InterPro" id="IPR009830">
    <property type="entry name" value="LppX/LprAFG"/>
</dbReference>
<dbReference type="InterPro" id="IPR029046">
    <property type="entry name" value="LolA/LolB/LppX"/>
</dbReference>
<dbReference type="Pfam" id="PF07161">
    <property type="entry name" value="LppX_LprAFG"/>
    <property type="match status" value="1"/>
</dbReference>
<feature type="signal peptide" evidence="8">
    <location>
        <begin position="1"/>
        <end position="20"/>
    </location>
</feature>
<keyword evidence="5" id="KW-0472">Membrane</keyword>
<evidence type="ECO:0000256" key="7">
    <source>
        <dbReference type="ARBA" id="ARBA00023288"/>
    </source>
</evidence>
<evidence type="ECO:0000256" key="1">
    <source>
        <dbReference type="ARBA" id="ARBA00004196"/>
    </source>
</evidence>
<dbReference type="EMBL" id="BCTA01000036">
    <property type="protein sequence ID" value="GAT09585.1"/>
    <property type="molecule type" value="Genomic_DNA"/>
</dbReference>
<dbReference type="GO" id="GO:0030313">
    <property type="term" value="C:cell envelope"/>
    <property type="evidence" value="ECO:0007669"/>
    <property type="project" value="UniProtKB-SubCell"/>
</dbReference>
<dbReference type="Proteomes" id="UP000069773">
    <property type="component" value="Unassembled WGS sequence"/>
</dbReference>
<protein>
    <submittedName>
        <fullName evidence="10">LppX_LprAFG lipoprotein</fullName>
    </submittedName>
</protein>
<dbReference type="PROSITE" id="PS51257">
    <property type="entry name" value="PROKAR_LIPOPROTEIN"/>
    <property type="match status" value="1"/>
</dbReference>
<dbReference type="AlphaFoldDB" id="A0AAW5SLQ8"/>
<reference evidence="10" key="2">
    <citation type="submission" date="2020-07" db="EMBL/GenBank/DDBJ databases">
        <authorList>
            <person name="Pettersson B.M.F."/>
            <person name="Behra P.R.K."/>
            <person name="Ramesh M."/>
            <person name="Das S."/>
            <person name="Dasgupta S."/>
            <person name="Kirsebom L.A."/>
        </authorList>
    </citation>
    <scope>NUCLEOTIDE SEQUENCE</scope>
    <source>
        <strain evidence="10">DSM 44203</strain>
    </source>
</reference>
<evidence type="ECO:0000256" key="4">
    <source>
        <dbReference type="ARBA" id="ARBA00022729"/>
    </source>
</evidence>
<evidence type="ECO:0000256" key="2">
    <source>
        <dbReference type="ARBA" id="ARBA00009194"/>
    </source>
</evidence>
<dbReference type="Gene3D" id="2.50.20.20">
    <property type="match status" value="1"/>
</dbReference>
<reference evidence="9 11" key="1">
    <citation type="journal article" date="2016" name="Genome Announc.">
        <title>Draft Genome Sequences of Five Rapidly Growing Mycobacterium Species, M. thermoresistibile, M. fortuitum subsp. acetamidolyticum, M. canariasense, M. brisbanense, and M. novocastrense.</title>
        <authorList>
            <person name="Katahira K."/>
            <person name="Ogura Y."/>
            <person name="Gotoh Y."/>
            <person name="Hayashi T."/>
        </authorList>
    </citation>
    <scope>NUCLEOTIDE SEQUENCE [LARGE SCALE GENOMIC DNA]</scope>
    <source>
        <strain evidence="9 11">JCM18114</strain>
    </source>
</reference>
<reference evidence="10" key="3">
    <citation type="journal article" date="2022" name="BMC Genomics">
        <title>Comparative genome analysis of mycobacteria focusing on tRNA and non-coding RNA.</title>
        <authorList>
            <person name="Behra P.R.K."/>
            <person name="Pettersson B.M.F."/>
            <person name="Ramesh M."/>
            <person name="Das S."/>
            <person name="Dasgupta S."/>
            <person name="Kirsebom L.A."/>
        </authorList>
    </citation>
    <scope>NUCLEOTIDE SEQUENCE</scope>
    <source>
        <strain evidence="10">DSM 44203</strain>
    </source>
</reference>
<accession>A0AAW5SLQ8</accession>
<evidence type="ECO:0000256" key="5">
    <source>
        <dbReference type="ARBA" id="ARBA00023136"/>
    </source>
</evidence>
<name>A0AAW5SLQ8_MYCNV</name>
<keyword evidence="11" id="KW-1185">Reference proteome</keyword>
<comment type="similarity">
    <text evidence="2">Belongs to the LppX/LprAFG lipoprotein family.</text>
</comment>
<keyword evidence="4 8" id="KW-0732">Signal</keyword>
<evidence type="ECO:0000256" key="3">
    <source>
        <dbReference type="ARBA" id="ARBA00022475"/>
    </source>
</evidence>
<evidence type="ECO:0000313" key="10">
    <source>
        <dbReference type="EMBL" id="MCV7023983.1"/>
    </source>
</evidence>
<sequence>MPTRLLTILAALVAAIALLAGCSSTSEESTKDLPDGATLLQQSSETTKKQTSAHMKLTVEGTIEKLPIELLEGDLSNAPTFTAHGKVNLLMGGQRLEGVEFVVVDGDLYATLTPGGTLSNFGPAVDIYDASLILDPETGLGNVLDNFSDPKAEGRETVNGVETVRVTGTVSADAVNKIAPQLGVTGPVPGTAWIAEGGDHELAQVKLQPDSDSSVTMAMSEWGKPVTVTKPPAA</sequence>
<evidence type="ECO:0000313" key="12">
    <source>
        <dbReference type="Proteomes" id="UP001207528"/>
    </source>
</evidence>
<feature type="chain" id="PRO_5043453712" evidence="8">
    <location>
        <begin position="21"/>
        <end position="234"/>
    </location>
</feature>
<dbReference type="CDD" id="cd16334">
    <property type="entry name" value="LppX-like"/>
    <property type="match status" value="1"/>
</dbReference>
<dbReference type="RefSeq" id="WP_067389955.1">
    <property type="nucleotide sequence ID" value="NZ_BCTA01000036.1"/>
</dbReference>
<keyword evidence="7 10" id="KW-0449">Lipoprotein</keyword>
<keyword evidence="3" id="KW-1003">Cell membrane</keyword>
<evidence type="ECO:0000256" key="6">
    <source>
        <dbReference type="ARBA" id="ARBA00023139"/>
    </source>
</evidence>
<evidence type="ECO:0000313" key="9">
    <source>
        <dbReference type="EMBL" id="GAT09585.1"/>
    </source>
</evidence>
<gene>
    <name evidence="10" type="ORF">H7I77_11580</name>
    <name evidence="9" type="ORF">RMCN_2718</name>
</gene>